<evidence type="ECO:0000256" key="1">
    <source>
        <dbReference type="SAM" id="SignalP"/>
    </source>
</evidence>
<evidence type="ECO:0000313" key="3">
    <source>
        <dbReference type="EMBL" id="NSL56222.1"/>
    </source>
</evidence>
<reference evidence="3 4" key="1">
    <citation type="submission" date="2020-06" db="EMBL/GenBank/DDBJ databases">
        <title>Draft genome of Uliginosibacterium sp. IMCC34675.</title>
        <authorList>
            <person name="Song J."/>
        </authorList>
    </citation>
    <scope>NUCLEOTIDE SEQUENCE [LARGE SCALE GENOMIC DNA]</scope>
    <source>
        <strain evidence="3 4">IMCC34675</strain>
    </source>
</reference>
<evidence type="ECO:0000259" key="2">
    <source>
        <dbReference type="Pfam" id="PF11008"/>
    </source>
</evidence>
<dbReference type="InterPro" id="IPR016596">
    <property type="entry name" value="UCP012335"/>
</dbReference>
<organism evidence="3 4">
    <name type="scientific">Uliginosibacterium aquaticum</name>
    <dbReference type="NCBI Taxonomy" id="2731212"/>
    <lineage>
        <taxon>Bacteria</taxon>
        <taxon>Pseudomonadati</taxon>
        <taxon>Pseudomonadota</taxon>
        <taxon>Betaproteobacteria</taxon>
        <taxon>Rhodocyclales</taxon>
        <taxon>Zoogloeaceae</taxon>
        <taxon>Uliginosibacterium</taxon>
    </lineage>
</organism>
<sequence length="148" mass="15803">MIRRILTCSFLAAAALLTGCASVPMATPEQDAAAKSFAVTADKANVYIYRNESFGGAVKMPVVVDGKIVGDTLAKTYIKQEVAPGSHTIISKAENDAELKFDVAAGKNYFVWQEVKMGIWMARSALTLVDEAQGKEGVAECKLIEGAK</sequence>
<gene>
    <name evidence="3" type="ORF">HJ583_014375</name>
</gene>
<keyword evidence="1" id="KW-0732">Signal</keyword>
<dbReference type="PIRSF" id="PIRSF012335">
    <property type="entry name" value="UCP012335"/>
    <property type="match status" value="1"/>
</dbReference>
<accession>A0ABX2IIA4</accession>
<dbReference type="PROSITE" id="PS51257">
    <property type="entry name" value="PROKAR_LIPOPROTEIN"/>
    <property type="match status" value="1"/>
</dbReference>
<proteinExistence type="predicted"/>
<name>A0ABX2IIA4_9RHOO</name>
<evidence type="ECO:0000313" key="4">
    <source>
        <dbReference type="Proteomes" id="UP000778523"/>
    </source>
</evidence>
<feature type="chain" id="PRO_5045618442" evidence="1">
    <location>
        <begin position="27"/>
        <end position="148"/>
    </location>
</feature>
<comment type="caution">
    <text evidence="3">The sequence shown here is derived from an EMBL/GenBank/DDBJ whole genome shotgun (WGS) entry which is preliminary data.</text>
</comment>
<dbReference type="RefSeq" id="WP_170022538.1">
    <property type="nucleotide sequence ID" value="NZ_JABCSC020000003.1"/>
</dbReference>
<dbReference type="Pfam" id="PF11008">
    <property type="entry name" value="DUF2846"/>
    <property type="match status" value="1"/>
</dbReference>
<dbReference type="Proteomes" id="UP000778523">
    <property type="component" value="Unassembled WGS sequence"/>
</dbReference>
<feature type="signal peptide" evidence="1">
    <location>
        <begin position="1"/>
        <end position="26"/>
    </location>
</feature>
<dbReference type="EMBL" id="JABCSC020000003">
    <property type="protein sequence ID" value="NSL56222.1"/>
    <property type="molecule type" value="Genomic_DNA"/>
</dbReference>
<dbReference type="InterPro" id="IPR022548">
    <property type="entry name" value="DUF2846"/>
</dbReference>
<feature type="domain" description="DUF2846" evidence="2">
    <location>
        <begin position="41"/>
        <end position="118"/>
    </location>
</feature>
<protein>
    <submittedName>
        <fullName evidence="3">DUF2846 domain-containing protein</fullName>
    </submittedName>
</protein>
<keyword evidence="4" id="KW-1185">Reference proteome</keyword>